<accession>A0AAD9JH65</accession>
<dbReference type="PANTHER" id="PTHR19446">
    <property type="entry name" value="REVERSE TRANSCRIPTASES"/>
    <property type="match status" value="1"/>
</dbReference>
<protein>
    <recommendedName>
        <fullName evidence="1">Reverse transcriptase domain-containing protein</fullName>
    </recommendedName>
</protein>
<dbReference type="Gene3D" id="3.60.10.10">
    <property type="entry name" value="Endonuclease/exonuclease/phosphatase"/>
    <property type="match status" value="1"/>
</dbReference>
<evidence type="ECO:0000313" key="3">
    <source>
        <dbReference type="Proteomes" id="UP001209878"/>
    </source>
</evidence>
<evidence type="ECO:0000313" key="2">
    <source>
        <dbReference type="EMBL" id="KAK2152100.1"/>
    </source>
</evidence>
<dbReference type="Proteomes" id="UP001209878">
    <property type="component" value="Unassembled WGS sequence"/>
</dbReference>
<keyword evidence="3" id="KW-1185">Reference proteome</keyword>
<organism evidence="2 3">
    <name type="scientific">Ridgeia piscesae</name>
    <name type="common">Tubeworm</name>
    <dbReference type="NCBI Taxonomy" id="27915"/>
    <lineage>
        <taxon>Eukaryota</taxon>
        <taxon>Metazoa</taxon>
        <taxon>Spiralia</taxon>
        <taxon>Lophotrochozoa</taxon>
        <taxon>Annelida</taxon>
        <taxon>Polychaeta</taxon>
        <taxon>Sedentaria</taxon>
        <taxon>Canalipalpata</taxon>
        <taxon>Sabellida</taxon>
        <taxon>Siboglinidae</taxon>
        <taxon>Ridgeia</taxon>
    </lineage>
</organism>
<feature type="domain" description="Reverse transcriptase" evidence="1">
    <location>
        <begin position="389"/>
        <end position="557"/>
    </location>
</feature>
<dbReference type="SUPFAM" id="SSF56672">
    <property type="entry name" value="DNA/RNA polymerases"/>
    <property type="match status" value="1"/>
</dbReference>
<dbReference type="EMBL" id="JAODUO010002510">
    <property type="protein sequence ID" value="KAK2152100.1"/>
    <property type="molecule type" value="Genomic_DNA"/>
</dbReference>
<evidence type="ECO:0000259" key="1">
    <source>
        <dbReference type="PROSITE" id="PS50878"/>
    </source>
</evidence>
<reference evidence="2" key="1">
    <citation type="journal article" date="2023" name="Mol. Biol. Evol.">
        <title>Third-Generation Sequencing Reveals the Adaptive Role of the Epigenome in Three Deep-Sea Polychaetes.</title>
        <authorList>
            <person name="Perez M."/>
            <person name="Aroh O."/>
            <person name="Sun Y."/>
            <person name="Lan Y."/>
            <person name="Juniper S.K."/>
            <person name="Young C.R."/>
            <person name="Angers B."/>
            <person name="Qian P.Y."/>
        </authorList>
    </citation>
    <scope>NUCLEOTIDE SEQUENCE</scope>
    <source>
        <strain evidence="2">R07B-5</strain>
    </source>
</reference>
<sequence length="557" mass="63445">MYVEKLGILKAITDELDNTCYAIIGDWNANLCDIDNSLFAGHMINFCSENNLKISSCAHLPERSYTYVSERWNTTSWLDHVIASNDFHNSISKINIMYDVSDEDHIPFKVYINSDNIPKLTSSINNGRAKIKWNNMTDNDISKYCMLTERCLHSIRIPTEAVGCRDTQCTNVNHIESINKMYNDIVSSLIQAGEESSQNKKRSYTNKPGWAEYVDNLYDSSREVRHMWVNAGKPRQGPVYDLHVKSKARFKYALRFIKNNENALRKEALAKKLTELNPEAFWREIKTINNCNTPLPSSIEGVSGGKEIVDLWRKHFCDLLNCVSNSSVDMSEYDCDTSYDEIVVTVEEVTNAIKKLDINKACGSDGICSEHIKYADKALVPLLSLCFTIFFAHGFLPESMLSVVLVPVIKDKAGKISSKDNYRPIALASVFSKTIEVIILGRIEIFLDTNPNQFGFKKKHGTDQCIYVLKEIIDLYRTLNGSVFVCFLDASKAFDRVNHRTLFKNLSERGVPVYILRILMYWYHNQTTCIKWGDLLSTKFKVTNGVRKGGDIIPLLI</sequence>
<dbReference type="Pfam" id="PF00078">
    <property type="entry name" value="RVT_1"/>
    <property type="match status" value="1"/>
</dbReference>
<dbReference type="AlphaFoldDB" id="A0AAD9JH65"/>
<dbReference type="PROSITE" id="PS50878">
    <property type="entry name" value="RT_POL"/>
    <property type="match status" value="1"/>
</dbReference>
<proteinExistence type="predicted"/>
<dbReference type="SUPFAM" id="SSF56219">
    <property type="entry name" value="DNase I-like"/>
    <property type="match status" value="1"/>
</dbReference>
<gene>
    <name evidence="2" type="ORF">NP493_2511g00000</name>
</gene>
<name>A0AAD9JH65_RIDPI</name>
<dbReference type="InterPro" id="IPR000477">
    <property type="entry name" value="RT_dom"/>
</dbReference>
<dbReference type="InterPro" id="IPR036691">
    <property type="entry name" value="Endo/exonu/phosph_ase_sf"/>
</dbReference>
<comment type="caution">
    <text evidence="2">The sequence shown here is derived from an EMBL/GenBank/DDBJ whole genome shotgun (WGS) entry which is preliminary data.</text>
</comment>
<dbReference type="InterPro" id="IPR043502">
    <property type="entry name" value="DNA/RNA_pol_sf"/>
</dbReference>